<dbReference type="KEGG" id="sclo:SCLO_1010440"/>
<gene>
    <name evidence="2" type="ORF">SCLO_1010440</name>
</gene>
<reference evidence="2 3" key="1">
    <citation type="submission" date="2016-10" db="EMBL/GenBank/DDBJ databases">
        <title>Complete Genome Sequence of the Nonylphenol-Degrading Bacterium Sphingobium cloacae JCM 10874T.</title>
        <authorList>
            <person name="Ootsuka M."/>
            <person name="Nishizawa T."/>
            <person name="Ohta H."/>
        </authorList>
    </citation>
    <scope>NUCLEOTIDE SEQUENCE [LARGE SCALE GENOMIC DNA]</scope>
    <source>
        <strain evidence="2 3">JCM 10874</strain>
    </source>
</reference>
<feature type="transmembrane region" description="Helical" evidence="1">
    <location>
        <begin position="326"/>
        <end position="344"/>
    </location>
</feature>
<feature type="transmembrane region" description="Helical" evidence="1">
    <location>
        <begin position="364"/>
        <end position="386"/>
    </location>
</feature>
<proteinExistence type="predicted"/>
<keyword evidence="3" id="KW-1185">Reference proteome</keyword>
<keyword evidence="1" id="KW-0472">Membrane</keyword>
<dbReference type="AlphaFoldDB" id="A0A1E1F0Q3"/>
<dbReference type="PANTHER" id="PTHR34219">
    <property type="entry name" value="IRON-REGULATED INNER MEMBRANE PROTEIN-RELATED"/>
    <property type="match status" value="1"/>
</dbReference>
<evidence type="ECO:0000313" key="2">
    <source>
        <dbReference type="EMBL" id="BAV64084.1"/>
    </source>
</evidence>
<dbReference type="EMBL" id="AP017655">
    <property type="protein sequence ID" value="BAV64084.1"/>
    <property type="molecule type" value="Genomic_DNA"/>
</dbReference>
<accession>A0A1E1F0Q3</accession>
<keyword evidence="1" id="KW-1133">Transmembrane helix</keyword>
<dbReference type="InterPro" id="IPR005625">
    <property type="entry name" value="PepSY-ass_TM"/>
</dbReference>
<dbReference type="Pfam" id="PF03929">
    <property type="entry name" value="PepSY_TM"/>
    <property type="match status" value="1"/>
</dbReference>
<feature type="transmembrane region" description="Helical" evidence="1">
    <location>
        <begin position="31"/>
        <end position="55"/>
    </location>
</feature>
<protein>
    <submittedName>
        <fullName evidence="2">Peptidase</fullName>
    </submittedName>
</protein>
<feature type="transmembrane region" description="Helical" evidence="1">
    <location>
        <begin position="300"/>
        <end position="319"/>
    </location>
</feature>
<evidence type="ECO:0000313" key="3">
    <source>
        <dbReference type="Proteomes" id="UP000218272"/>
    </source>
</evidence>
<evidence type="ECO:0000256" key="1">
    <source>
        <dbReference type="SAM" id="Phobius"/>
    </source>
</evidence>
<feature type="transmembrane region" description="Helical" evidence="1">
    <location>
        <begin position="76"/>
        <end position="105"/>
    </location>
</feature>
<dbReference type="Proteomes" id="UP000218272">
    <property type="component" value="Chromosome SCLO_1"/>
</dbReference>
<keyword evidence="1" id="KW-0812">Transmembrane</keyword>
<feature type="transmembrane region" description="Helical" evidence="1">
    <location>
        <begin position="269"/>
        <end position="288"/>
    </location>
</feature>
<name>A0A1E1F0Q3_9SPHN</name>
<dbReference type="PANTHER" id="PTHR34219:SF4">
    <property type="entry name" value="PEPSY DOMAIN-CONTAINING PROTEIN"/>
    <property type="match status" value="1"/>
</dbReference>
<feature type="transmembrane region" description="Helical" evidence="1">
    <location>
        <begin position="226"/>
        <end position="248"/>
    </location>
</feature>
<organism evidence="2 3">
    <name type="scientific">Sphingobium cloacae</name>
    <dbReference type="NCBI Taxonomy" id="120107"/>
    <lineage>
        <taxon>Bacteria</taxon>
        <taxon>Pseudomonadati</taxon>
        <taxon>Pseudomonadota</taxon>
        <taxon>Alphaproteobacteria</taxon>
        <taxon>Sphingomonadales</taxon>
        <taxon>Sphingomonadaceae</taxon>
        <taxon>Sphingobium</taxon>
    </lineage>
</organism>
<sequence>MPASIRDTTGGWFPYRFHFQLHYVPRWIGEYLTSLAGLVMLVVILSGVVIHKKIFADFFLLRFGKGQRSWLDTHNVTAVLALPFHLMITYTGLVTLLFTLMPWAITANYETADAFYKARAIPALENEPSGEKAALLPLGALIGSIEHRLGGGRLQFVTISNPGDRSAVIAAWPNRDTLGTFRATSYYSAVTGEQLRSLPKRNASAATQSVMVDLHTGLFAGQMLRWLYFLSGVGGTVMVASGLVLWTVKRRAKLPDPTHPHFGFRLVERLNIGVIVGAPVGIAVYFLANRLLPFDMAQRADWEINSLFIAWGGLFVWTLARPAKRAWVEAFIACAALYALVPLVNALTTERGLIPSLIARDWVFAGFDLVMLVTAAACAFTAWKVATHKPKAAPRRRMRELVEAAA</sequence>